<feature type="compositionally biased region" description="Basic and acidic residues" evidence="1">
    <location>
        <begin position="56"/>
        <end position="65"/>
    </location>
</feature>
<evidence type="ECO:0000259" key="2">
    <source>
        <dbReference type="PROSITE" id="PS50174"/>
    </source>
</evidence>
<protein>
    <recommendedName>
        <fullName evidence="2">G-patch domain-containing protein</fullName>
    </recommendedName>
</protein>
<name>A0A8J2KZG0_9HEXA</name>
<comment type="caution">
    <text evidence="3">The sequence shown here is derived from an EMBL/GenBank/DDBJ whole genome shotgun (WGS) entry which is preliminary data.</text>
</comment>
<gene>
    <name evidence="3" type="ORF">AFUS01_LOCUS32533</name>
</gene>
<dbReference type="PROSITE" id="PS50174">
    <property type="entry name" value="G_PATCH"/>
    <property type="match status" value="1"/>
</dbReference>
<feature type="region of interest" description="Disordered" evidence="1">
    <location>
        <begin position="1"/>
        <end position="65"/>
    </location>
</feature>
<dbReference type="InterPro" id="IPR000467">
    <property type="entry name" value="G_patch_dom"/>
</dbReference>
<dbReference type="GO" id="GO:0003676">
    <property type="term" value="F:nucleic acid binding"/>
    <property type="evidence" value="ECO:0007669"/>
    <property type="project" value="InterPro"/>
</dbReference>
<feature type="domain" description="G-patch" evidence="2">
    <location>
        <begin position="62"/>
        <end position="88"/>
    </location>
</feature>
<keyword evidence="4" id="KW-1185">Reference proteome</keyword>
<feature type="non-terminal residue" evidence="3">
    <location>
        <position position="88"/>
    </location>
</feature>
<organism evidence="3 4">
    <name type="scientific">Allacma fusca</name>
    <dbReference type="NCBI Taxonomy" id="39272"/>
    <lineage>
        <taxon>Eukaryota</taxon>
        <taxon>Metazoa</taxon>
        <taxon>Ecdysozoa</taxon>
        <taxon>Arthropoda</taxon>
        <taxon>Hexapoda</taxon>
        <taxon>Collembola</taxon>
        <taxon>Symphypleona</taxon>
        <taxon>Sminthuridae</taxon>
        <taxon>Allacma</taxon>
    </lineage>
</organism>
<dbReference type="EMBL" id="CAJVCH010525853">
    <property type="protein sequence ID" value="CAG7822250.1"/>
    <property type="molecule type" value="Genomic_DNA"/>
</dbReference>
<accession>A0A8J2KZG0</accession>
<proteinExistence type="predicted"/>
<evidence type="ECO:0000313" key="4">
    <source>
        <dbReference type="Proteomes" id="UP000708208"/>
    </source>
</evidence>
<evidence type="ECO:0000313" key="3">
    <source>
        <dbReference type="EMBL" id="CAG7822250.1"/>
    </source>
</evidence>
<reference evidence="3" key="1">
    <citation type="submission" date="2021-06" db="EMBL/GenBank/DDBJ databases">
        <authorList>
            <person name="Hodson N. C."/>
            <person name="Mongue J. A."/>
            <person name="Jaron S. K."/>
        </authorList>
    </citation>
    <scope>NUCLEOTIDE SEQUENCE</scope>
</reference>
<feature type="compositionally biased region" description="Basic residues" evidence="1">
    <location>
        <begin position="25"/>
        <end position="41"/>
    </location>
</feature>
<dbReference type="OrthoDB" id="21470at2759"/>
<dbReference type="Proteomes" id="UP000708208">
    <property type="component" value="Unassembled WGS sequence"/>
</dbReference>
<evidence type="ECO:0000256" key="1">
    <source>
        <dbReference type="SAM" id="MobiDB-lite"/>
    </source>
</evidence>
<sequence>KSPTPQRSSRRRSRSRSPTSSSSSSRRKKSRRSRSRSRSPRRSPTPPSFAAPGLGLDRKLDESNKGHQLLKKMGWSGMGLGINEQEFF</sequence>
<dbReference type="Pfam" id="PF01585">
    <property type="entry name" value="G-patch"/>
    <property type="match status" value="1"/>
</dbReference>
<dbReference type="AlphaFoldDB" id="A0A8J2KZG0"/>